<dbReference type="Gene3D" id="3.90.550.10">
    <property type="entry name" value="Spore Coat Polysaccharide Biosynthesis Protein SpsA, Chain A"/>
    <property type="match status" value="1"/>
</dbReference>
<keyword evidence="3" id="KW-0808">Transferase</keyword>
<gene>
    <name evidence="3" type="ORF">GRX03_15820</name>
</gene>
<dbReference type="EMBL" id="WUUT01000008">
    <property type="protein sequence ID" value="MXR53065.1"/>
    <property type="molecule type" value="Genomic_DNA"/>
</dbReference>
<dbReference type="InterPro" id="IPR053553">
    <property type="entry name" value="GDP_glucuronosyltransferase"/>
</dbReference>
<dbReference type="InterPro" id="IPR001173">
    <property type="entry name" value="Glyco_trans_2-like"/>
</dbReference>
<evidence type="ECO:0000313" key="3">
    <source>
        <dbReference type="EMBL" id="MXR53065.1"/>
    </source>
</evidence>
<reference evidence="3 4" key="1">
    <citation type="submission" date="2019-12" db="EMBL/GenBank/DDBJ databases">
        <title>Isolation and characterization of three novel carbon monoxide-oxidizing members of Halobacteria from salione crusts and soils.</title>
        <authorList>
            <person name="Myers M.R."/>
            <person name="King G.M."/>
        </authorList>
    </citation>
    <scope>NUCLEOTIDE SEQUENCE [LARGE SCALE GENOMIC DNA]</scope>
    <source>
        <strain evidence="3 4">WSH3</strain>
    </source>
</reference>
<keyword evidence="1" id="KW-1133">Transmembrane helix</keyword>
<comment type="caution">
    <text evidence="3">The sequence shown here is derived from an EMBL/GenBank/DDBJ whole genome shotgun (WGS) entry which is preliminary data.</text>
</comment>
<sequence length="305" mass="34730">MKVSVIICTYSLDRLDDFIAAVRSVLNQTYDPVEVVLVIDGNEQVDRKVREMFGDLNEVQIVTNNENRGLSYSRTQGVRQATGEVVAFLDDDAVAEPDWIAQLVRGYEETNAIAVGGRMIPEWMATRPPHLPEEFFWLVGVDYEALREPWSEVRNTFGSNMSFRSVVFEEIGGFNEEVGLTAESQIQADETELALRMRRAFGKGMLYQPDAVVAHKVFQYRTRVTWLCRRAFWQGYSKRTLETNRVAIETTDEQEFLSHLVTESIPRRLQELSRQPSSEGVQQLVMLSVLTACVGLGYLFGIIRS</sequence>
<proteinExistence type="predicted"/>
<dbReference type="InterPro" id="IPR050834">
    <property type="entry name" value="Glycosyltransf_2"/>
</dbReference>
<keyword evidence="4" id="KW-1185">Reference proteome</keyword>
<feature type="domain" description="Glycosyltransferase 2-like" evidence="2">
    <location>
        <begin position="4"/>
        <end position="171"/>
    </location>
</feature>
<dbReference type="InterPro" id="IPR029044">
    <property type="entry name" value="Nucleotide-diphossugar_trans"/>
</dbReference>
<evidence type="ECO:0000313" key="4">
    <source>
        <dbReference type="Proteomes" id="UP000466535"/>
    </source>
</evidence>
<evidence type="ECO:0000256" key="1">
    <source>
        <dbReference type="SAM" id="Phobius"/>
    </source>
</evidence>
<dbReference type="OrthoDB" id="324632at2157"/>
<accession>A0A6B0T4K7</accession>
<dbReference type="AlphaFoldDB" id="A0A6B0T4K7"/>
<dbReference type="PANTHER" id="PTHR43685:SF3">
    <property type="entry name" value="SLR2126 PROTEIN"/>
    <property type="match status" value="1"/>
</dbReference>
<dbReference type="NCBIfam" id="NF041394">
    <property type="entry name" value="GtaseAglG_Halo"/>
    <property type="match status" value="1"/>
</dbReference>
<feature type="transmembrane region" description="Helical" evidence="1">
    <location>
        <begin position="284"/>
        <end position="303"/>
    </location>
</feature>
<dbReference type="RefSeq" id="WP_159765349.1">
    <property type="nucleotide sequence ID" value="NZ_WUUT01000008.1"/>
</dbReference>
<evidence type="ECO:0000259" key="2">
    <source>
        <dbReference type="Pfam" id="PF00535"/>
    </source>
</evidence>
<dbReference type="GO" id="GO:0016740">
    <property type="term" value="F:transferase activity"/>
    <property type="evidence" value="ECO:0007669"/>
    <property type="project" value="UniProtKB-KW"/>
</dbReference>
<dbReference type="PANTHER" id="PTHR43685">
    <property type="entry name" value="GLYCOSYLTRANSFERASE"/>
    <property type="match status" value="1"/>
</dbReference>
<name>A0A6B0T4K7_9EURY</name>
<organism evidence="3 4">
    <name type="scientific">Halovenus carboxidivorans</name>
    <dbReference type="NCBI Taxonomy" id="2692199"/>
    <lineage>
        <taxon>Archaea</taxon>
        <taxon>Methanobacteriati</taxon>
        <taxon>Methanobacteriota</taxon>
        <taxon>Stenosarchaea group</taxon>
        <taxon>Halobacteria</taxon>
        <taxon>Halobacteriales</taxon>
        <taxon>Haloarculaceae</taxon>
        <taxon>Halovenus</taxon>
    </lineage>
</organism>
<dbReference type="Proteomes" id="UP000466535">
    <property type="component" value="Unassembled WGS sequence"/>
</dbReference>
<keyword evidence="1" id="KW-0472">Membrane</keyword>
<protein>
    <submittedName>
        <fullName evidence="3">Glycosyltransferase</fullName>
    </submittedName>
</protein>
<dbReference type="SUPFAM" id="SSF53448">
    <property type="entry name" value="Nucleotide-diphospho-sugar transferases"/>
    <property type="match status" value="1"/>
</dbReference>
<dbReference type="Pfam" id="PF00535">
    <property type="entry name" value="Glycos_transf_2"/>
    <property type="match status" value="1"/>
</dbReference>
<keyword evidence="1" id="KW-0812">Transmembrane</keyword>